<protein>
    <submittedName>
        <fullName evidence="2">Uncharacterized protein</fullName>
    </submittedName>
</protein>
<dbReference type="OrthoDB" id="343036at2157"/>
<feature type="transmembrane region" description="Helical" evidence="1">
    <location>
        <begin position="125"/>
        <end position="147"/>
    </location>
</feature>
<accession>V4HBA0</accession>
<dbReference type="Proteomes" id="UP000017840">
    <property type="component" value="Unassembled WGS sequence"/>
</dbReference>
<feature type="transmembrane region" description="Helical" evidence="1">
    <location>
        <begin position="64"/>
        <end position="81"/>
    </location>
</feature>
<keyword evidence="1" id="KW-1133">Transmembrane helix</keyword>
<feature type="transmembrane region" description="Helical" evidence="1">
    <location>
        <begin position="87"/>
        <end position="105"/>
    </location>
</feature>
<dbReference type="eggNOG" id="arCOG06332">
    <property type="taxonomic scope" value="Archaea"/>
</dbReference>
<dbReference type="AlphaFoldDB" id="V4HBA0"/>
<keyword evidence="1" id="KW-0472">Membrane</keyword>
<name>V4HBA0_9EURY</name>
<feature type="transmembrane region" description="Helical" evidence="1">
    <location>
        <begin position="35"/>
        <end position="52"/>
    </location>
</feature>
<keyword evidence="3" id="KW-1185">Reference proteome</keyword>
<evidence type="ECO:0000256" key="1">
    <source>
        <dbReference type="SAM" id="Phobius"/>
    </source>
</evidence>
<evidence type="ECO:0000313" key="2">
    <source>
        <dbReference type="EMBL" id="ESP87298.1"/>
    </source>
</evidence>
<gene>
    <name evidence="2" type="ORF">K933_14468</name>
</gene>
<keyword evidence="1" id="KW-0812">Transmembrane</keyword>
<comment type="caution">
    <text evidence="2">The sequence shown here is derived from an EMBL/GenBank/DDBJ whole genome shotgun (WGS) entry which is preliminary data.</text>
</comment>
<organism evidence="2 3">
    <name type="scientific">Candidatus Halobonum tyrrellensis G22</name>
    <dbReference type="NCBI Taxonomy" id="1324957"/>
    <lineage>
        <taxon>Archaea</taxon>
        <taxon>Methanobacteriati</taxon>
        <taxon>Methanobacteriota</taxon>
        <taxon>Stenosarchaea group</taxon>
        <taxon>Halobacteria</taxon>
        <taxon>Halobacteriales</taxon>
        <taxon>Haloferacaceae</taxon>
        <taxon>Candidatus Halobonum</taxon>
    </lineage>
</organism>
<dbReference type="EMBL" id="ASGZ01000060">
    <property type="protein sequence ID" value="ESP87298.1"/>
    <property type="molecule type" value="Genomic_DNA"/>
</dbReference>
<evidence type="ECO:0000313" key="3">
    <source>
        <dbReference type="Proteomes" id="UP000017840"/>
    </source>
</evidence>
<feature type="transmembrane region" description="Helical" evidence="1">
    <location>
        <begin position="9"/>
        <end position="29"/>
    </location>
</feature>
<proteinExistence type="predicted"/>
<dbReference type="RefSeq" id="WP_023395467.1">
    <property type="nucleotide sequence ID" value="NZ_ASGZ01000060.1"/>
</dbReference>
<sequence>MVDIDSETLFTVAAAAVATVAAVIFVLSVDFGHSPVSEVALAAAFLAGVFALTQRTDDRQSAVLGYGVVVVVSVALFFDVVNTFDVGDLPTVVGLLCIAALLFWLRTRLDERSRFTTGTRARNVFAVVAALAAVVVVVDVATGGLAYELRPASQVEVPDAQRDRVRVATVTASNPTPLPERVDPPRYEACAAGNWSAFEPPTEPDGRRRAVRATLDVQAGYDEYVLGFGAKTYPVELYLDGANLTGETFPVRTTADCPDEETGSPYVAVFTAPDDAYGGPLTVTA</sequence>
<reference evidence="2 3" key="1">
    <citation type="journal article" date="2013" name="Genome Announc.">
        <title>Draft Genome Sequence of 'Candidatus Halobonum tyrrellensis' Strain G22, Isolated from the Hypersaline Waters of Lake Tyrrell, Australia.</title>
        <authorList>
            <person name="Ugalde J.A."/>
            <person name="Narasingarao P."/>
            <person name="Kuo S."/>
            <person name="Podell S."/>
            <person name="Allen E.E."/>
        </authorList>
    </citation>
    <scope>NUCLEOTIDE SEQUENCE [LARGE SCALE GENOMIC DNA]</scope>
    <source>
        <strain evidence="2 3">G22</strain>
    </source>
</reference>